<dbReference type="Proteomes" id="UP000225402">
    <property type="component" value="Segment"/>
</dbReference>
<dbReference type="EMBL" id="KU594607">
    <property type="protein sequence ID" value="AMO43345.1"/>
    <property type="molecule type" value="Genomic_DNA"/>
</dbReference>
<evidence type="ECO:0000313" key="2">
    <source>
        <dbReference type="EMBL" id="AOO11817.1"/>
    </source>
</evidence>
<evidence type="ECO:0000313" key="1">
    <source>
        <dbReference type="EMBL" id="AMO43345.1"/>
    </source>
</evidence>
<dbReference type="Proteomes" id="UP000225786">
    <property type="component" value="Segment"/>
</dbReference>
<reference evidence="1 7" key="2">
    <citation type="submission" date="2016-01" db="EMBL/GenBank/DDBJ databases">
        <title>The genomic content and context of auxiliary metabolic genes in marine cyanophages.</title>
        <authorList>
            <person name="Marston M.F."/>
            <person name="Martiny J.B.H."/>
            <person name="Crummett L.T."/>
        </authorList>
    </citation>
    <scope>NUCLEOTIDE SEQUENCE [LARGE SCALE GENOMIC DNA]</scope>
    <source>
        <strain evidence="1">W2_07_0710</strain>
    </source>
</reference>
<evidence type="ECO:0000313" key="7">
    <source>
        <dbReference type="Proteomes" id="UP000225786"/>
    </source>
</evidence>
<sequence length="294" mass="32106">MSELRVNSIRSVSGSSSIAVGNDGSLNVPGGLTVAGKDVSGGGLDSGPTSERPTAAPNVIRWNTSTEVLETYFPFSTNQSDPGWVAVGGRNLLARVIRSDAWSSCDIRWGQADSRNSKYYGYEIEATFFEPSSANRNMYARWIRGDSSVDTGNNYRWSYEWIHSNDGISRHNARPTTYFPISTSNNGSYQLRSNGEATLRTSIKMSNCPNSSAAERWSFTVHSGGDSEQDGFYMVGGGVWRCPYRRDNNAYPLNGIRFYLSGGTMRGTTGPNTIISVFGISGYETENMGYVTVG</sequence>
<gene>
    <name evidence="2" type="ORF">Np050604_101</name>
    <name evidence="3" type="ORF">Sn080709_101</name>
    <name evidence="4" type="ORF">W2100709_102</name>
    <name evidence="1" type="ORF">W270710_101</name>
</gene>
<evidence type="ECO:0000313" key="3">
    <source>
        <dbReference type="EMBL" id="AOO12518.1"/>
    </source>
</evidence>
<proteinExistence type="predicted"/>
<dbReference type="EMBL" id="KX349297">
    <property type="protein sequence ID" value="AOO12984.1"/>
    <property type="molecule type" value="Genomic_DNA"/>
</dbReference>
<evidence type="ECO:0000313" key="6">
    <source>
        <dbReference type="Proteomes" id="UP000225402"/>
    </source>
</evidence>
<dbReference type="EMBL" id="KX349292">
    <property type="protein sequence ID" value="AOO11817.1"/>
    <property type="molecule type" value="Genomic_DNA"/>
</dbReference>
<protein>
    <submittedName>
        <fullName evidence="1">Uncharacterized protein</fullName>
    </submittedName>
</protein>
<evidence type="ECO:0000313" key="4">
    <source>
        <dbReference type="EMBL" id="AOO12984.1"/>
    </source>
</evidence>
<dbReference type="Proteomes" id="UP000225478">
    <property type="component" value="Segment"/>
</dbReference>
<dbReference type="Proteomes" id="UP000222561">
    <property type="component" value="Segment"/>
</dbReference>
<accession>A0A127KMW9</accession>
<reference evidence="5 6" key="1">
    <citation type="journal article" date="2016" name="Environ. Microbiol.">
        <title>Genomic diversification of marine cyanophages into stable ecotypes.</title>
        <authorList>
            <person name="Marston M.F."/>
            <person name="Martiny J.B."/>
        </authorList>
    </citation>
    <scope>NUCLEOTIDE SEQUENCE [LARGE SCALE GENOMIC DNA]</scope>
    <source>
        <strain evidence="2">Np_05_0604</strain>
        <strain evidence="3">Sn_08_0709</strain>
        <strain evidence="4">W2_10_0709</strain>
    </source>
</reference>
<organism evidence="1 7">
    <name type="scientific">Cyanophage S-RIM44</name>
    <dbReference type="NCBI Taxonomy" id="1278485"/>
    <lineage>
        <taxon>Viruses</taxon>
        <taxon>Duplodnaviria</taxon>
        <taxon>Heunggongvirae</taxon>
        <taxon>Uroviricota</taxon>
        <taxon>Caudoviricetes</taxon>
        <taxon>Pantevenvirales</taxon>
        <taxon>Kyanoviridae</taxon>
        <taxon>Vellamovirus</taxon>
        <taxon>Vellamovirus rhodeisland44</taxon>
    </lineage>
</organism>
<evidence type="ECO:0000313" key="5">
    <source>
        <dbReference type="Proteomes" id="UP000222561"/>
    </source>
</evidence>
<name>A0A127KMW9_9CAUD</name>
<dbReference type="EMBL" id="KX349295">
    <property type="protein sequence ID" value="AOO12518.1"/>
    <property type="molecule type" value="Genomic_DNA"/>
</dbReference>